<proteinExistence type="predicted"/>
<evidence type="ECO:0000313" key="1">
    <source>
        <dbReference type="EMBL" id="PWN38703.1"/>
    </source>
</evidence>
<evidence type="ECO:0000313" key="2">
    <source>
        <dbReference type="Proteomes" id="UP000245783"/>
    </source>
</evidence>
<gene>
    <name evidence="1" type="ORF">IE81DRAFT_92338</name>
</gene>
<dbReference type="Proteomes" id="UP000245783">
    <property type="component" value="Unassembled WGS sequence"/>
</dbReference>
<dbReference type="InParanoid" id="A0A316VQK0"/>
<protein>
    <submittedName>
        <fullName evidence="1">Uncharacterized protein</fullName>
    </submittedName>
</protein>
<keyword evidence="2" id="KW-1185">Reference proteome</keyword>
<dbReference type="AlphaFoldDB" id="A0A316VQK0"/>
<dbReference type="EMBL" id="KZ819557">
    <property type="protein sequence ID" value="PWN38703.1"/>
    <property type="molecule type" value="Genomic_DNA"/>
</dbReference>
<dbReference type="GeneID" id="37039616"/>
<reference evidence="1 2" key="1">
    <citation type="journal article" date="2018" name="Mol. Biol. Evol.">
        <title>Broad Genomic Sampling Reveals a Smut Pathogenic Ancestry of the Fungal Clade Ustilaginomycotina.</title>
        <authorList>
            <person name="Kijpornyongpan T."/>
            <person name="Mondo S.J."/>
            <person name="Barry K."/>
            <person name="Sandor L."/>
            <person name="Lee J."/>
            <person name="Lipzen A."/>
            <person name="Pangilinan J."/>
            <person name="LaButti K."/>
            <person name="Hainaut M."/>
            <person name="Henrissat B."/>
            <person name="Grigoriev I.V."/>
            <person name="Spatafora J.W."/>
            <person name="Aime M.C."/>
        </authorList>
    </citation>
    <scope>NUCLEOTIDE SEQUENCE [LARGE SCALE GENOMIC DNA]</scope>
    <source>
        <strain evidence="1 2">MCA 4658</strain>
    </source>
</reference>
<accession>A0A316VQK0</accession>
<sequence>MPCTPGLMWMRSTFTNRWMNDSTSSAPDCALGALLVPYLGLSCSVPSTSSMMRRHTNELAITKCMRRIERGDCAQRTYSRDWNWSVRRSTTQDLLML</sequence>
<dbReference type="RefSeq" id="XP_025365863.1">
    <property type="nucleotide sequence ID" value="XM_025517746.1"/>
</dbReference>
<organism evidence="1 2">
    <name type="scientific">Ceraceosorus guamensis</name>
    <dbReference type="NCBI Taxonomy" id="1522189"/>
    <lineage>
        <taxon>Eukaryota</taxon>
        <taxon>Fungi</taxon>
        <taxon>Dikarya</taxon>
        <taxon>Basidiomycota</taxon>
        <taxon>Ustilaginomycotina</taxon>
        <taxon>Exobasidiomycetes</taxon>
        <taxon>Ceraceosorales</taxon>
        <taxon>Ceraceosoraceae</taxon>
        <taxon>Ceraceosorus</taxon>
    </lineage>
</organism>
<name>A0A316VQK0_9BASI</name>